<protein>
    <submittedName>
        <fullName evidence="2">Uncharacterized protein</fullName>
    </submittedName>
</protein>
<organism evidence="2 3">
    <name type="scientific">Streptomyces microflavus</name>
    <name type="common">Streptomyces lipmanii</name>
    <dbReference type="NCBI Taxonomy" id="1919"/>
    <lineage>
        <taxon>Bacteria</taxon>
        <taxon>Bacillati</taxon>
        <taxon>Actinomycetota</taxon>
        <taxon>Actinomycetes</taxon>
        <taxon>Kitasatosporales</taxon>
        <taxon>Streptomycetaceae</taxon>
        <taxon>Streptomyces</taxon>
    </lineage>
</organism>
<sequence>MAPPPAGRNYGQVGPGERPPGAVARPAGRPGEGRPPTGHGRPRNFRRELPTGYGESLTLG</sequence>
<gene>
    <name evidence="2" type="ORF">Smic_75390</name>
</gene>
<evidence type="ECO:0000256" key="1">
    <source>
        <dbReference type="SAM" id="MobiDB-lite"/>
    </source>
</evidence>
<evidence type="ECO:0000313" key="3">
    <source>
        <dbReference type="Proteomes" id="UP000498740"/>
    </source>
</evidence>
<evidence type="ECO:0000313" key="2">
    <source>
        <dbReference type="EMBL" id="GFN08983.1"/>
    </source>
</evidence>
<feature type="region of interest" description="Disordered" evidence="1">
    <location>
        <begin position="1"/>
        <end position="60"/>
    </location>
</feature>
<dbReference type="AlphaFoldDB" id="A0A7J0D2J4"/>
<reference evidence="2 3" key="1">
    <citation type="submission" date="2020-05" db="EMBL/GenBank/DDBJ databases">
        <title>Whole genome shotgun sequence of Streptomyces microflavus NBRC 13062.</title>
        <authorList>
            <person name="Komaki H."/>
            <person name="Tamura T."/>
        </authorList>
    </citation>
    <scope>NUCLEOTIDE SEQUENCE [LARGE SCALE GENOMIC DNA]</scope>
    <source>
        <strain evidence="2 3">NBRC 13062</strain>
    </source>
</reference>
<proteinExistence type="predicted"/>
<dbReference type="Proteomes" id="UP000498740">
    <property type="component" value="Unassembled WGS sequence"/>
</dbReference>
<feature type="compositionally biased region" description="Low complexity" evidence="1">
    <location>
        <begin position="15"/>
        <end position="39"/>
    </location>
</feature>
<comment type="caution">
    <text evidence="2">The sequence shown here is derived from an EMBL/GenBank/DDBJ whole genome shotgun (WGS) entry which is preliminary data.</text>
</comment>
<accession>A0A7J0D2J4</accession>
<name>A0A7J0D2J4_STRMI</name>
<dbReference type="EMBL" id="BLWD01000001">
    <property type="protein sequence ID" value="GFN08983.1"/>
    <property type="molecule type" value="Genomic_DNA"/>
</dbReference>